<proteinExistence type="inferred from homology"/>
<dbReference type="GO" id="GO:0004497">
    <property type="term" value="F:monooxygenase activity"/>
    <property type="evidence" value="ECO:0007669"/>
    <property type="project" value="UniProtKB-KW"/>
</dbReference>
<dbReference type="InterPro" id="IPR002397">
    <property type="entry name" value="Cyt_P450_B"/>
</dbReference>
<comment type="similarity">
    <text evidence="1 7">Belongs to the cytochrome P450 family.</text>
</comment>
<gene>
    <name evidence="9" type="ORF">D0Z67_21820</name>
</gene>
<dbReference type="GO" id="GO:0020037">
    <property type="term" value="F:heme binding"/>
    <property type="evidence" value="ECO:0007669"/>
    <property type="project" value="InterPro"/>
</dbReference>
<keyword evidence="4 7" id="KW-0560">Oxidoreductase</keyword>
<sequence>MSAEPVPAHPTERGRPFDPPQELMEWQAGGPLRSMRYPDGHVGWVVTSHKLARAMLTDPRFSARSEFKRAPVHRPGTEPFFGVPAAPGWLVDMDPPEHTRLRQQLAGQFTARRMRELRPRLAGIVDELLSAMECGGPGADLVEAFALPLASQVICELLGVPSGDRAEFQRNSRTLFNLGSTAADTSAALDRLYATIREIAAGGAEDGETPGLLQALAEDGTLDAEEIAGVGVLLLTAGHDSTTGSLALSVFALLSHPDELARLTADPSIVDNAVEELIRYLTVFHFGVPRTPLEDLEFAGRRLKAGDSITVSLSAANRDPDWFQDEADRLDLTRRTTGHVAFGYGIHQCLGQNLVRMEMRTALPALFQRFSTLALAVPAADVPLSTDMSVYGVHSLPVVW</sequence>
<dbReference type="PROSITE" id="PS00086">
    <property type="entry name" value="CYTOCHROME_P450"/>
    <property type="match status" value="1"/>
</dbReference>
<dbReference type="GO" id="GO:0016705">
    <property type="term" value="F:oxidoreductase activity, acting on paired donors, with incorporation or reduction of molecular oxygen"/>
    <property type="evidence" value="ECO:0007669"/>
    <property type="project" value="InterPro"/>
</dbReference>
<dbReference type="PRINTS" id="PR00359">
    <property type="entry name" value="BP450"/>
</dbReference>
<evidence type="ECO:0000256" key="6">
    <source>
        <dbReference type="ARBA" id="ARBA00023033"/>
    </source>
</evidence>
<accession>A0A4P6U0F7</accession>
<dbReference type="OrthoDB" id="3664945at2"/>
<dbReference type="PANTHER" id="PTHR46696">
    <property type="entry name" value="P450, PUTATIVE (EUROFUNG)-RELATED"/>
    <property type="match status" value="1"/>
</dbReference>
<dbReference type="Gene3D" id="1.10.630.10">
    <property type="entry name" value="Cytochrome P450"/>
    <property type="match status" value="1"/>
</dbReference>
<dbReference type="InterPro" id="IPR001128">
    <property type="entry name" value="Cyt_P450"/>
</dbReference>
<dbReference type="Proteomes" id="UP000292547">
    <property type="component" value="Chromosome"/>
</dbReference>
<evidence type="ECO:0000313" key="10">
    <source>
        <dbReference type="Proteomes" id="UP000292547"/>
    </source>
</evidence>
<feature type="region of interest" description="Disordered" evidence="8">
    <location>
        <begin position="1"/>
        <end position="21"/>
    </location>
</feature>
<dbReference type="CDD" id="cd11030">
    <property type="entry name" value="CYP105-like"/>
    <property type="match status" value="1"/>
</dbReference>
<dbReference type="GeneID" id="300101548"/>
<keyword evidence="2 7" id="KW-0349">Heme</keyword>
<evidence type="ECO:0000256" key="1">
    <source>
        <dbReference type="ARBA" id="ARBA00010617"/>
    </source>
</evidence>
<dbReference type="PANTHER" id="PTHR46696:SF1">
    <property type="entry name" value="CYTOCHROME P450 YJIB-RELATED"/>
    <property type="match status" value="1"/>
</dbReference>
<keyword evidence="3 7" id="KW-0479">Metal-binding</keyword>
<organism evidence="9 10">
    <name type="scientific">Streptomyces seoulensis</name>
    <dbReference type="NCBI Taxonomy" id="73044"/>
    <lineage>
        <taxon>Bacteria</taxon>
        <taxon>Bacillati</taxon>
        <taxon>Actinomycetota</taxon>
        <taxon>Actinomycetes</taxon>
        <taxon>Kitasatosporales</taxon>
        <taxon>Streptomycetaceae</taxon>
        <taxon>Streptomyces</taxon>
    </lineage>
</organism>
<keyword evidence="10" id="KW-1185">Reference proteome</keyword>
<evidence type="ECO:0000256" key="3">
    <source>
        <dbReference type="ARBA" id="ARBA00022723"/>
    </source>
</evidence>
<dbReference type="SUPFAM" id="SSF48264">
    <property type="entry name" value="Cytochrome P450"/>
    <property type="match status" value="1"/>
</dbReference>
<evidence type="ECO:0000256" key="2">
    <source>
        <dbReference type="ARBA" id="ARBA00022617"/>
    </source>
</evidence>
<dbReference type="Pfam" id="PF00067">
    <property type="entry name" value="p450"/>
    <property type="match status" value="1"/>
</dbReference>
<protein>
    <submittedName>
        <fullName evidence="9">Cytochrome P450</fullName>
    </submittedName>
</protein>
<dbReference type="PRINTS" id="PR00385">
    <property type="entry name" value="P450"/>
</dbReference>
<evidence type="ECO:0000256" key="7">
    <source>
        <dbReference type="RuleBase" id="RU000461"/>
    </source>
</evidence>
<dbReference type="InterPro" id="IPR036396">
    <property type="entry name" value="Cyt_P450_sf"/>
</dbReference>
<evidence type="ECO:0000256" key="8">
    <source>
        <dbReference type="SAM" id="MobiDB-lite"/>
    </source>
</evidence>
<dbReference type="FunFam" id="1.10.630.10:FF:000018">
    <property type="entry name" value="Cytochrome P450 monooxygenase"/>
    <property type="match status" value="1"/>
</dbReference>
<reference evidence="9 10" key="1">
    <citation type="submission" date="2018-08" db="EMBL/GenBank/DDBJ databases">
        <title>The complete genome sequence of Streptomyces seoulensis, a pioneer strain for nickel superoxide dismutase discovery.</title>
        <authorList>
            <person name="Shin J."/>
            <person name="Lee J.-S."/>
            <person name="Lee E.-J."/>
            <person name="Youn H.-D."/>
        </authorList>
    </citation>
    <scope>NUCLEOTIDE SEQUENCE [LARGE SCALE GENOMIC DNA]</scope>
    <source>
        <strain evidence="9 10">KCTC 9819</strain>
    </source>
</reference>
<dbReference type="InterPro" id="IPR017972">
    <property type="entry name" value="Cyt_P450_CS"/>
</dbReference>
<keyword evidence="5 7" id="KW-0408">Iron</keyword>
<evidence type="ECO:0000256" key="5">
    <source>
        <dbReference type="ARBA" id="ARBA00023004"/>
    </source>
</evidence>
<dbReference type="EMBL" id="CP032229">
    <property type="protein sequence ID" value="QBJ92663.1"/>
    <property type="molecule type" value="Genomic_DNA"/>
</dbReference>
<keyword evidence="6 7" id="KW-0503">Monooxygenase</keyword>
<dbReference type="STRING" id="73044.GCA_000725795_04971"/>
<evidence type="ECO:0000313" key="9">
    <source>
        <dbReference type="EMBL" id="QBJ92663.1"/>
    </source>
</evidence>
<dbReference type="RefSeq" id="WP_037775793.1">
    <property type="nucleotide sequence ID" value="NZ_CP032229.1"/>
</dbReference>
<name>A0A4P6U0F7_STRSO</name>
<evidence type="ECO:0000256" key="4">
    <source>
        <dbReference type="ARBA" id="ARBA00023002"/>
    </source>
</evidence>
<dbReference type="KEGG" id="sseo:D0Z67_21820"/>
<dbReference type="AlphaFoldDB" id="A0A4P6U0F7"/>
<dbReference type="GO" id="GO:0005506">
    <property type="term" value="F:iron ion binding"/>
    <property type="evidence" value="ECO:0007669"/>
    <property type="project" value="InterPro"/>
</dbReference>